<keyword evidence="3" id="KW-0966">Cell projection</keyword>
<proteinExistence type="predicted"/>
<evidence type="ECO:0000313" key="3">
    <source>
        <dbReference type="EMBL" id="CAC5360103.1"/>
    </source>
</evidence>
<dbReference type="InterPro" id="IPR010441">
    <property type="entry name" value="CH_2"/>
</dbReference>
<protein>
    <submittedName>
        <fullName evidence="3">Sperm flagellar protein 1</fullName>
    </submittedName>
</protein>
<dbReference type="FunFam" id="1.10.418.10:FF:000059">
    <property type="entry name" value="RIKEN cDNA 6430531B16 gene"/>
    <property type="match status" value="1"/>
</dbReference>
<dbReference type="GO" id="GO:0005930">
    <property type="term" value="C:axoneme"/>
    <property type="evidence" value="ECO:0007669"/>
    <property type="project" value="TreeGrafter"/>
</dbReference>
<evidence type="ECO:0000313" key="4">
    <source>
        <dbReference type="Proteomes" id="UP000507470"/>
    </source>
</evidence>
<feature type="compositionally biased region" description="Basic and acidic residues" evidence="1">
    <location>
        <begin position="187"/>
        <end position="200"/>
    </location>
</feature>
<dbReference type="GO" id="GO:0008017">
    <property type="term" value="F:microtubule binding"/>
    <property type="evidence" value="ECO:0007669"/>
    <property type="project" value="TreeGrafter"/>
</dbReference>
<keyword evidence="3" id="KW-0969">Cilium</keyword>
<feature type="region of interest" description="Disordered" evidence="1">
    <location>
        <begin position="164"/>
        <end position="202"/>
    </location>
</feature>
<evidence type="ECO:0000259" key="2">
    <source>
        <dbReference type="PROSITE" id="PS50021"/>
    </source>
</evidence>
<accession>A0A6J8A2Y4</accession>
<dbReference type="AlphaFoldDB" id="A0A6J8A2Y4"/>
<keyword evidence="3" id="KW-0282">Flagellum</keyword>
<keyword evidence="4" id="KW-1185">Reference proteome</keyword>
<dbReference type="PANTHER" id="PTHR12509:SF9">
    <property type="entry name" value="SPERM FLAGELLAR PROTEIN 1 ISOFORM X1"/>
    <property type="match status" value="1"/>
</dbReference>
<evidence type="ECO:0000256" key="1">
    <source>
        <dbReference type="SAM" id="MobiDB-lite"/>
    </source>
</evidence>
<dbReference type="Proteomes" id="UP000507470">
    <property type="component" value="Unassembled WGS sequence"/>
</dbReference>
<name>A0A6J8A2Y4_MYTCO</name>
<dbReference type="Gene3D" id="1.10.418.10">
    <property type="entry name" value="Calponin-like domain"/>
    <property type="match status" value="1"/>
</dbReference>
<reference evidence="3 4" key="1">
    <citation type="submission" date="2020-06" db="EMBL/GenBank/DDBJ databases">
        <authorList>
            <person name="Li R."/>
            <person name="Bekaert M."/>
        </authorList>
    </citation>
    <scope>NUCLEOTIDE SEQUENCE [LARGE SCALE GENOMIC DNA]</scope>
    <source>
        <strain evidence="4">wild</strain>
    </source>
</reference>
<dbReference type="PROSITE" id="PS50021">
    <property type="entry name" value="CH"/>
    <property type="match status" value="1"/>
</dbReference>
<feature type="domain" description="Calponin-homology (CH)" evidence="2">
    <location>
        <begin position="26"/>
        <end position="133"/>
    </location>
</feature>
<organism evidence="3 4">
    <name type="scientific">Mytilus coruscus</name>
    <name type="common">Sea mussel</name>
    <dbReference type="NCBI Taxonomy" id="42192"/>
    <lineage>
        <taxon>Eukaryota</taxon>
        <taxon>Metazoa</taxon>
        <taxon>Spiralia</taxon>
        <taxon>Lophotrochozoa</taxon>
        <taxon>Mollusca</taxon>
        <taxon>Bivalvia</taxon>
        <taxon>Autobranchia</taxon>
        <taxon>Pteriomorphia</taxon>
        <taxon>Mytilida</taxon>
        <taxon>Mytiloidea</taxon>
        <taxon>Mytilidae</taxon>
        <taxon>Mytilinae</taxon>
        <taxon>Mytilus</taxon>
    </lineage>
</organism>
<dbReference type="GO" id="GO:0051493">
    <property type="term" value="P:regulation of cytoskeleton organization"/>
    <property type="evidence" value="ECO:0007669"/>
    <property type="project" value="TreeGrafter"/>
</dbReference>
<sequence>MDMDTITFRKQLNGLTRVDMEEYFDDVEVENLYHWIDRIPLSRPKKNVVKDFSDGVLVAEIVAHYLPKWVELHNYTPAAATKQKMENWYLLNRRVLRKLDLDLSDDVIRALANTTNPKPRVIEKVLMLLRMQIDKMMEKQGRSRREIDLSMSIDKDLLKDSKALVPVTSKSTGRHSPEKISSPRKYQRGEIPHSHPDRSAYPRPKNPIYWTYLGDGKQPLYEPKLFIVPSSENVSRSLLEEKEMESLAKTETIKILNSKIKRLEQLLHFKDIRVEDLQSQLSVVQGMYYVTNKRYR</sequence>
<dbReference type="InterPro" id="IPR052111">
    <property type="entry name" value="Spermatogenesis_Ciliary_MAP"/>
</dbReference>
<gene>
    <name evidence="3" type="ORF">MCOR_2704</name>
</gene>
<dbReference type="EMBL" id="CACVKT020000543">
    <property type="protein sequence ID" value="CAC5360103.1"/>
    <property type="molecule type" value="Genomic_DNA"/>
</dbReference>
<dbReference type="Pfam" id="PF06294">
    <property type="entry name" value="CH_2"/>
    <property type="match status" value="1"/>
</dbReference>
<dbReference type="InterPro" id="IPR001715">
    <property type="entry name" value="CH_dom"/>
</dbReference>
<dbReference type="SUPFAM" id="SSF47576">
    <property type="entry name" value="Calponin-homology domain, CH-domain"/>
    <property type="match status" value="1"/>
</dbReference>
<dbReference type="OrthoDB" id="193300at2759"/>
<dbReference type="PANTHER" id="PTHR12509">
    <property type="entry name" value="SPERMATOGENESIS-ASSOCIATED 4-RELATED"/>
    <property type="match status" value="1"/>
</dbReference>
<dbReference type="InterPro" id="IPR036872">
    <property type="entry name" value="CH_dom_sf"/>
</dbReference>